<protein>
    <submittedName>
        <fullName evidence="7">Choline dehydrogenase</fullName>
    </submittedName>
</protein>
<dbReference type="InterPro" id="IPR000172">
    <property type="entry name" value="GMC_OxRdtase_N"/>
</dbReference>
<gene>
    <name evidence="7" type="ORF">HOP40_22550</name>
</gene>
<feature type="binding site" evidence="5">
    <location>
        <begin position="96"/>
        <end position="99"/>
    </location>
    <ligand>
        <name>FAD</name>
        <dbReference type="ChEBI" id="CHEBI:57692"/>
    </ligand>
</feature>
<dbReference type="InterPro" id="IPR036188">
    <property type="entry name" value="FAD/NAD-bd_sf"/>
</dbReference>
<dbReference type="Pfam" id="PF00732">
    <property type="entry name" value="GMC_oxred_N"/>
    <property type="match status" value="1"/>
</dbReference>
<dbReference type="PANTHER" id="PTHR11552:SF147">
    <property type="entry name" value="CHOLINE DEHYDROGENASE, MITOCHONDRIAL"/>
    <property type="match status" value="1"/>
</dbReference>
<dbReference type="PROSITE" id="PS00624">
    <property type="entry name" value="GMC_OXRED_2"/>
    <property type="match status" value="1"/>
</dbReference>
<proteinExistence type="inferred from homology"/>
<comment type="similarity">
    <text evidence="2">Belongs to the GMC oxidoreductase family.</text>
</comment>
<evidence type="ECO:0000256" key="5">
    <source>
        <dbReference type="PIRSR" id="PIRSR000137-2"/>
    </source>
</evidence>
<evidence type="ECO:0000256" key="2">
    <source>
        <dbReference type="ARBA" id="ARBA00010790"/>
    </source>
</evidence>
<reference evidence="7 8" key="1">
    <citation type="submission" date="2020-05" db="EMBL/GenBank/DDBJ databases">
        <authorList>
            <person name="Mo P."/>
        </authorList>
    </citation>
    <scope>NUCLEOTIDE SEQUENCE [LARGE SCALE GENOMIC DNA]</scope>
    <source>
        <strain evidence="7 8">Gen01</strain>
    </source>
</reference>
<keyword evidence="3" id="KW-0285">Flavoprotein</keyword>
<dbReference type="KEGG" id="pbro:HOP40_22550"/>
<dbReference type="InterPro" id="IPR007867">
    <property type="entry name" value="GMC_OxRtase_C"/>
</dbReference>
<dbReference type="InterPro" id="IPR012132">
    <property type="entry name" value="GMC_OxRdtase"/>
</dbReference>
<dbReference type="GO" id="GO:0050660">
    <property type="term" value="F:flavin adenine dinucleotide binding"/>
    <property type="evidence" value="ECO:0007669"/>
    <property type="project" value="InterPro"/>
</dbReference>
<evidence type="ECO:0000256" key="1">
    <source>
        <dbReference type="ARBA" id="ARBA00001974"/>
    </source>
</evidence>
<dbReference type="Gene3D" id="3.30.560.10">
    <property type="entry name" value="Glucose Oxidase, domain 3"/>
    <property type="match status" value="1"/>
</dbReference>
<feature type="binding site" evidence="5">
    <location>
        <position position="88"/>
    </location>
    <ligand>
        <name>FAD</name>
        <dbReference type="ChEBI" id="CHEBI:57692"/>
    </ligand>
</feature>
<feature type="binding site" evidence="5">
    <location>
        <position position="448"/>
    </location>
    <ligand>
        <name>substrate</name>
    </ligand>
</feature>
<keyword evidence="4 5" id="KW-0274">FAD</keyword>
<dbReference type="Proteomes" id="UP000505377">
    <property type="component" value="Chromosome"/>
</dbReference>
<accession>A0A6M6JLY7</accession>
<evidence type="ECO:0000259" key="6">
    <source>
        <dbReference type="PROSITE" id="PS00624"/>
    </source>
</evidence>
<organism evidence="7 8">
    <name type="scientific">Pseudonocardia broussonetiae</name>
    <dbReference type="NCBI Taxonomy" id="2736640"/>
    <lineage>
        <taxon>Bacteria</taxon>
        <taxon>Bacillati</taxon>
        <taxon>Actinomycetota</taxon>
        <taxon>Actinomycetes</taxon>
        <taxon>Pseudonocardiales</taxon>
        <taxon>Pseudonocardiaceae</taxon>
        <taxon>Pseudonocardia</taxon>
    </lineage>
</organism>
<feature type="domain" description="Glucose-methanol-choline oxidoreductase N-terminal" evidence="6">
    <location>
        <begin position="258"/>
        <end position="272"/>
    </location>
</feature>
<dbReference type="Pfam" id="PF05199">
    <property type="entry name" value="GMC_oxred_C"/>
    <property type="match status" value="1"/>
</dbReference>
<dbReference type="SUPFAM" id="SSF51905">
    <property type="entry name" value="FAD/NAD(P)-binding domain"/>
    <property type="match status" value="1"/>
</dbReference>
<dbReference type="PANTHER" id="PTHR11552">
    <property type="entry name" value="GLUCOSE-METHANOL-CHOLINE GMC OXIDOREDUCTASE"/>
    <property type="match status" value="1"/>
</dbReference>
<dbReference type="SUPFAM" id="SSF54373">
    <property type="entry name" value="FAD-linked reductases, C-terminal domain"/>
    <property type="match status" value="1"/>
</dbReference>
<name>A0A6M6JLY7_9PSEU</name>
<dbReference type="Gene3D" id="3.50.50.60">
    <property type="entry name" value="FAD/NAD(P)-binding domain"/>
    <property type="match status" value="1"/>
</dbReference>
<sequence>MTPSDPGTADYVVVGGGTAGCVLARRLLERTDGTVLLLEAGGDPDGIGSVTTPHRWVENIGAAHDWGYTYAPTEHVAGRTLFLSRGKVLGGSGSTNALVWVRGHRADYDGWAAAGAQGWDHASVLPHFRDCEDWEDGASEQRGAGGPVRIERPRDLHPVAAALVEAGVSYGMPYLDDVNVAEPCGVGPINTDASAGVRTSTWTGHLRPVLDHERLTVVTGARATRLVIAGGRCTGVEYVRDGQPAAVSASREVVLAAGAIDSPKLLLLSGVGPAAQLRAVGVDPVLDLPGVGRNLQEHPILGGVCFAAREALPPPNNNLEGTTAFWRSDPALAVPDLQFVAVQIPYVSPEVAARFPVPENAFVIAPGLMTVASRGFLELTGPDGGLHVQPNMLAEQADVDALVTSVEIALDLAAQPAFAKLVERRAAPGDDTSRAALVDFVRQAAMPYFHPVGTCAMGVHDAAVVDPQLRVRGIDGLRVADASVMPTITSANTNAPTAMIAERAAALVAAG</sequence>
<dbReference type="AlphaFoldDB" id="A0A6M6JLY7"/>
<dbReference type="EMBL" id="CP053564">
    <property type="protein sequence ID" value="QJY48233.1"/>
    <property type="molecule type" value="Genomic_DNA"/>
</dbReference>
<evidence type="ECO:0000256" key="4">
    <source>
        <dbReference type="ARBA" id="ARBA00022827"/>
    </source>
</evidence>
<comment type="cofactor">
    <cofactor evidence="1 5">
        <name>FAD</name>
        <dbReference type="ChEBI" id="CHEBI:57692"/>
    </cofactor>
</comment>
<dbReference type="GO" id="GO:0016614">
    <property type="term" value="F:oxidoreductase activity, acting on CH-OH group of donors"/>
    <property type="evidence" value="ECO:0007669"/>
    <property type="project" value="InterPro"/>
</dbReference>
<evidence type="ECO:0000313" key="7">
    <source>
        <dbReference type="EMBL" id="QJY48233.1"/>
    </source>
</evidence>
<dbReference type="PIRSF" id="PIRSF000137">
    <property type="entry name" value="Alcohol_oxidase"/>
    <property type="match status" value="1"/>
</dbReference>
<dbReference type="RefSeq" id="WP_172161719.1">
    <property type="nucleotide sequence ID" value="NZ_CP053564.1"/>
</dbReference>
<keyword evidence="8" id="KW-1185">Reference proteome</keyword>
<evidence type="ECO:0000256" key="3">
    <source>
        <dbReference type="ARBA" id="ARBA00022630"/>
    </source>
</evidence>
<evidence type="ECO:0000313" key="8">
    <source>
        <dbReference type="Proteomes" id="UP000505377"/>
    </source>
</evidence>